<protein>
    <submittedName>
        <fullName evidence="1">Uncharacterized protein</fullName>
    </submittedName>
</protein>
<dbReference type="Proteomes" id="UP000199286">
    <property type="component" value="Unassembled WGS sequence"/>
</dbReference>
<keyword evidence="2" id="KW-1185">Reference proteome</keyword>
<dbReference type="AlphaFoldDB" id="A0A1H3KBR6"/>
<proteinExistence type="predicted"/>
<organism evidence="1 2">
    <name type="scientific">Citreimonas salinaria</name>
    <dbReference type="NCBI Taxonomy" id="321339"/>
    <lineage>
        <taxon>Bacteria</taxon>
        <taxon>Pseudomonadati</taxon>
        <taxon>Pseudomonadota</taxon>
        <taxon>Alphaproteobacteria</taxon>
        <taxon>Rhodobacterales</taxon>
        <taxon>Roseobacteraceae</taxon>
        <taxon>Citreimonas</taxon>
    </lineage>
</organism>
<sequence length="131" mass="14294">MTGLPPFYFRRRPGGAQVFRVTEDPRSRRVEMEPLAVVKTGSGEIRAQGGRVLSDADLDAIRDWMAAEADAVDGPDDVARTVALIGRTAHWAQARADDADLEAVSDALLLAMHDLRAVLVRRKAARLDSKS</sequence>
<dbReference type="RefSeq" id="WP_089883660.1">
    <property type="nucleotide sequence ID" value="NZ_FNPF01000009.1"/>
</dbReference>
<evidence type="ECO:0000313" key="2">
    <source>
        <dbReference type="Proteomes" id="UP000199286"/>
    </source>
</evidence>
<evidence type="ECO:0000313" key="1">
    <source>
        <dbReference type="EMBL" id="SDY49610.1"/>
    </source>
</evidence>
<dbReference type="EMBL" id="FNPF01000009">
    <property type="protein sequence ID" value="SDY49610.1"/>
    <property type="molecule type" value="Genomic_DNA"/>
</dbReference>
<gene>
    <name evidence="1" type="ORF">SAMN05444340_10943</name>
</gene>
<reference evidence="1 2" key="1">
    <citation type="submission" date="2016-10" db="EMBL/GenBank/DDBJ databases">
        <authorList>
            <person name="de Groot N.N."/>
        </authorList>
    </citation>
    <scope>NUCLEOTIDE SEQUENCE [LARGE SCALE GENOMIC DNA]</scope>
    <source>
        <strain evidence="1 2">DSM 26880</strain>
    </source>
</reference>
<name>A0A1H3KBR6_9RHOB</name>
<accession>A0A1H3KBR6</accession>
<dbReference type="STRING" id="321339.SAMN05444340_10943"/>
<dbReference type="OrthoDB" id="7849247at2"/>